<dbReference type="CDD" id="cd00185">
    <property type="entry name" value="TNFRSF"/>
    <property type="match status" value="1"/>
</dbReference>
<dbReference type="InterPro" id="IPR001368">
    <property type="entry name" value="TNFR/NGFR_Cys_rich_reg"/>
</dbReference>
<feature type="domain" description="TNFR-Cys" evidence="3">
    <location>
        <begin position="2272"/>
        <end position="2305"/>
    </location>
</feature>
<evidence type="ECO:0000256" key="2">
    <source>
        <dbReference type="SAM" id="Phobius"/>
    </source>
</evidence>
<dbReference type="Pfam" id="PF07699">
    <property type="entry name" value="Ephrin_rec_like"/>
    <property type="match status" value="4"/>
</dbReference>
<feature type="transmembrane region" description="Helical" evidence="2">
    <location>
        <begin position="2621"/>
        <end position="2643"/>
    </location>
</feature>
<dbReference type="EMBL" id="BRXX01000208">
    <property type="protein sequence ID" value="GMH97930.1"/>
    <property type="molecule type" value="Genomic_DNA"/>
</dbReference>
<feature type="domain" description="TNFR-Cys" evidence="3">
    <location>
        <begin position="2308"/>
        <end position="2338"/>
    </location>
</feature>
<protein>
    <recommendedName>
        <fullName evidence="3">TNFR-Cys domain-containing protein</fullName>
    </recommendedName>
</protein>
<keyword evidence="2" id="KW-0812">Transmembrane</keyword>
<feature type="region of interest" description="Disordered" evidence="1">
    <location>
        <begin position="3085"/>
        <end position="3108"/>
    </location>
</feature>
<dbReference type="InterPro" id="IPR011641">
    <property type="entry name" value="Tyr-kin_ephrin_A/B_rcpt-like"/>
</dbReference>
<feature type="domain" description="TNFR-Cys" evidence="3">
    <location>
        <begin position="2184"/>
        <end position="2220"/>
    </location>
</feature>
<dbReference type="SMART" id="SM01411">
    <property type="entry name" value="Ephrin_rec_like"/>
    <property type="match status" value="18"/>
</dbReference>
<feature type="transmembrane region" description="Helical" evidence="2">
    <location>
        <begin position="2776"/>
        <end position="2798"/>
    </location>
</feature>
<evidence type="ECO:0000313" key="5">
    <source>
        <dbReference type="Proteomes" id="UP001165160"/>
    </source>
</evidence>
<dbReference type="InterPro" id="IPR043136">
    <property type="entry name" value="B30.2/SPRY_sf"/>
</dbReference>
<feature type="compositionally biased region" description="Pro residues" evidence="1">
    <location>
        <begin position="3182"/>
        <end position="3198"/>
    </location>
</feature>
<feature type="region of interest" description="Disordered" evidence="1">
    <location>
        <begin position="3161"/>
        <end position="3198"/>
    </location>
</feature>
<feature type="transmembrane region" description="Helical" evidence="2">
    <location>
        <begin position="2663"/>
        <end position="2683"/>
    </location>
</feature>
<feature type="domain" description="TNFR-Cys" evidence="3">
    <location>
        <begin position="2150"/>
        <end position="2181"/>
    </location>
</feature>
<evidence type="ECO:0000259" key="3">
    <source>
        <dbReference type="SMART" id="SM00208"/>
    </source>
</evidence>
<feature type="domain" description="TNFR-Cys" evidence="3">
    <location>
        <begin position="2358"/>
        <end position="2388"/>
    </location>
</feature>
<dbReference type="Proteomes" id="UP001165160">
    <property type="component" value="Unassembled WGS sequence"/>
</dbReference>
<dbReference type="SMART" id="SM00208">
    <property type="entry name" value="TNFR"/>
    <property type="match status" value="7"/>
</dbReference>
<proteinExistence type="predicted"/>
<feature type="domain" description="TNFR-Cys" evidence="3">
    <location>
        <begin position="2223"/>
        <end position="2252"/>
    </location>
</feature>
<evidence type="ECO:0000313" key="4">
    <source>
        <dbReference type="EMBL" id="GMH97930.1"/>
    </source>
</evidence>
<feature type="compositionally biased region" description="Polar residues" evidence="1">
    <location>
        <begin position="2492"/>
        <end position="2510"/>
    </location>
</feature>
<dbReference type="InterPro" id="IPR009030">
    <property type="entry name" value="Growth_fac_rcpt_cys_sf"/>
</dbReference>
<dbReference type="PANTHER" id="PTHR46967:SF2">
    <property type="entry name" value="SUSHI, VON WILLEBRAND FACTOR TYPE A, EGF AND PENTRAXIN DOMAIN-CONTAINING PROTEIN 1-LIKE"/>
    <property type="match status" value="1"/>
</dbReference>
<organism evidence="4 5">
    <name type="scientific">Triparma verrucosa</name>
    <dbReference type="NCBI Taxonomy" id="1606542"/>
    <lineage>
        <taxon>Eukaryota</taxon>
        <taxon>Sar</taxon>
        <taxon>Stramenopiles</taxon>
        <taxon>Ochrophyta</taxon>
        <taxon>Bolidophyceae</taxon>
        <taxon>Parmales</taxon>
        <taxon>Triparmaceae</taxon>
        <taxon>Triparma</taxon>
    </lineage>
</organism>
<gene>
    <name evidence="4" type="ORF">TrVE_jg8351</name>
</gene>
<feature type="compositionally biased region" description="Pro residues" evidence="1">
    <location>
        <begin position="51"/>
        <end position="61"/>
    </location>
</feature>
<reference evidence="5" key="1">
    <citation type="journal article" date="2023" name="Commun. Biol.">
        <title>Genome analysis of Parmales, the sister group of diatoms, reveals the evolutionary specialization of diatoms from phago-mixotrophs to photoautotrophs.</title>
        <authorList>
            <person name="Ban H."/>
            <person name="Sato S."/>
            <person name="Yoshikawa S."/>
            <person name="Yamada K."/>
            <person name="Nakamura Y."/>
            <person name="Ichinomiya M."/>
            <person name="Sato N."/>
            <person name="Blanc-Mathieu R."/>
            <person name="Endo H."/>
            <person name="Kuwata A."/>
            <person name="Ogata H."/>
        </authorList>
    </citation>
    <scope>NUCLEOTIDE SEQUENCE [LARGE SCALE GENOMIC DNA]</scope>
    <source>
        <strain evidence="5">NIES 3699</strain>
    </source>
</reference>
<dbReference type="Gene3D" id="2.60.120.920">
    <property type="match status" value="1"/>
</dbReference>
<keyword evidence="2" id="KW-1133">Transmembrane helix</keyword>
<feature type="region of interest" description="Disordered" evidence="1">
    <location>
        <begin position="1"/>
        <end position="66"/>
    </location>
</feature>
<name>A0A9W7C4L3_9STRA</name>
<keyword evidence="2" id="KW-0472">Membrane</keyword>
<feature type="compositionally biased region" description="Basic and acidic residues" evidence="1">
    <location>
        <begin position="3098"/>
        <end position="3108"/>
    </location>
</feature>
<feature type="domain" description="TNFR-Cys" evidence="3">
    <location>
        <begin position="198"/>
        <end position="227"/>
    </location>
</feature>
<dbReference type="SUPFAM" id="SSF57184">
    <property type="entry name" value="Growth factor receptor domain"/>
    <property type="match status" value="4"/>
</dbReference>
<accession>A0A9W7C4L3</accession>
<dbReference type="Gene3D" id="2.10.50.10">
    <property type="entry name" value="Tumor Necrosis Factor Receptor, subunit A, domain 2"/>
    <property type="match status" value="9"/>
</dbReference>
<dbReference type="PANTHER" id="PTHR46967">
    <property type="entry name" value="INSULIN-LIKE GROWTH FACTOR BINDING PROTEIN,N-TERMINAL"/>
    <property type="match status" value="1"/>
</dbReference>
<feature type="region of interest" description="Disordered" evidence="1">
    <location>
        <begin position="2486"/>
        <end position="2512"/>
    </location>
</feature>
<evidence type="ECO:0000256" key="1">
    <source>
        <dbReference type="SAM" id="MobiDB-lite"/>
    </source>
</evidence>
<keyword evidence="5" id="KW-1185">Reference proteome</keyword>
<comment type="caution">
    <text evidence="4">The sequence shown here is derived from an EMBL/GenBank/DDBJ whole genome shotgun (WGS) entry which is preliminary data.</text>
</comment>
<feature type="transmembrane region" description="Helical" evidence="2">
    <location>
        <begin position="2553"/>
        <end position="2575"/>
    </location>
</feature>
<sequence length="3240" mass="352481">MKQGDGYLIPPPPPPTFSTRYLSRRSGSGMKQGDGFRHPTRKVLNRTSPQSSPPSSPPTSTPPSLRLTSRTAVSHFIYAVLFLAISSSIPSASAGVFYWFTEGEDPNPKWLSSKPSGSVCKSWTECGRCNDGWVSYFDSSKYNYCSSCPSGKYSDISLTADDVSPPATCPAQANCRSSDCENGCHDLEYRPTVACKPCPAGKYSAGGTQGCVVCPPGEYSYENADECTYCQSGKYIAERETTAAAHAGPQSCQGCAGEISSCSNFWGTKGCSVCNDCVVGRYYDSSSEDCKVCPEGKYQDSVGKTECNDCARGKYNEDWFFLDADLHDSEADCHNCEAGKFQTDEGESSCQNCPSGTYSQSGQHQCQTCPDGTSSSSGSDECLSEDTGIWTDDFYWYNGQWHEDPAWWDTLDEHCAVYAKCAACDQFWDNNYLTCTQCKEHTEPKYVSLSTGCFNCATSDCSDSCPSEIIDECEVVCGPGRRRHETKNSCVQCTEGKYSAGDTTSCSACPSGSVPDGCDKSWFGWAAGDEGCKSCFTCPAGTYADAGASECKLCPAGKISKDGATYCYACESYQITTSCFDQGSFWGSERSGCSNCTDEMPPISAEYATCPDRFGRPDHCHYRYDASNPKNNRTASLNQTVYVDGCTKTLVCERYEEMVCVEEGYPSEGECIEHYSAMMIKLYQQNSFDRRGGDYSPFSRYAGSSCLSFSLCRQDEGWFLTEKHYEFACNECAEGYEPGGYVYIKHGLCNGRYPTMCREKEPRRGNFGVCPEGKDCHYWNNGRWVEDDKTPFAVSHHREFARTCEDYIVCESHAEGNNYYLACAECKTDDGSDFYEERVMLNGVNQKGVCASMKEGGIDIVDTCRFSDEDILRLIDREDDLSICPDHGEESRGCQYWYNDTWIPVKAGASSPFYGLCTQYAFCARLDGLMAIACVDCLEEDDAVLSTAPNMTILRRENMFVHDQHLCIDHPDLSYYGTCDKSEMFQHVDFEQCPGSRVRGVEWQQLNAQTRWWDTVHDFVGSYFLGLNDMSSKINSLHTVDGDSYYRKYLYNGAVALQFDPPDGGCACYSECFTEEDSMLQRPTPVYVCTECRPGYVPAKVASNTTGSRGFYFRDLEKDSCRHLNELTGGEFPTRCVKESIVDAGQYCPAKPGKCMSPTIPKIVIEIDSIRNLPPFDNINTDQGWFRRILDYYSGNTKLFHHVAGLALKGLWNLGGSFLSLFSSDSGASTVLPESVNQVLGQVGEAAGQIAESDAAQKAQTAGQAVIQETSGSVDNVVDASEENFGSFDIGNIQFPSYYVAVRAVGEHGWIPPKYSGIGTYSEEVGMFKVMSIGGDQLVWEQKLDYISGSKQYRDRANTIVFENVCPDTPIEFSVMDLDFSPVYVFNKIMVERSEITLSCDDVPDSDREFCEPVDREGEENVISFCHGGRWPTSGENKMIQHMSDAEKADKFKAAYKQASGAVTQAFDLFNKGKEIKANSDSSDSCNAQAFFNPARCLGEKEMKTQEEILADEQREADSLQELFDERTKTSLRFSIKYPCFQEGCADCFGAFYECSKCEIGYGLYKSCTEPGFVTKNNNASQGVSGAFKTSELGLRVTTTKKGKGAAILANLCQDDSVANTENIYWEISTLSARNLVIGVASQQVNLNQSLLLQEEQASGINFAFYFGRSHKDGIDNLLFGPSTSIHDEYMEGFTVNDVHSSYQEASYSNTRLRFALNQTSGDMWFGINDQWIIGKPSKRRRPMFTLPTDRVWFPAASTSDGPLADSADVDVRFHLRNVSFLFDVPDGFKAIEAETKQAAHSPGRCEICANGTISDGYGLCWPCPLGTWRSGDESECTLCGPGKFGGSEGCTDCAPGKYAPLTGAKECYDCGLGRAATAAGAVTCDLCQPGKYSNETGAETCRNCTQGRYSSTVNSATCTSCGNGHYCLEEGMTAQIECRSGTFSGTSAFGVQACTECEAGKYAANEKSTECEKCNSGNFCNETGTVTPHRCLERLKEYTPTTGAHEFCLECTSCKKGFQFDECTSAGPSCSECDAGKFGGDGIECSNCTRGKYNVDMAASQCKPCNNGNVCPDEGSKLMTRCEPGSYTPDDGNSYATCFPCPAGMKSVSGNRCEQCPSGRYSEAGSSSCDDCARGKFNDVVGSPSCALCPASTYNNSTGMPKCTKCPSGKFSNSQGSKECTECPPKSFSGEGSTDCSSCHALNCEPGQEVICDADNRECVDCLPGHFSAQGDACTACPVGKAATAVGSAFCTSCNLGKYSNEVGSSSCLRCASGTYTNGDNEYSSCIPCAPGRYSEDSMGASQCSPCSPGKYSNEGSSQCDSCPLGKISASESSTVCDDCTSGKYASTSGSTSCLNCGEGTHAADAGASDCDKCPVGTFSLSSATVCTPCLEGSYSDQPGSSSCKVCPETRYSVEQSSDCSICDVGYYSTAGEIDCQPCPVGASCAKPGTTVEDLDVNRGFWRSSRRSSNIVKCVNADACPGSAPASPSANGTNPLLQDAQNSANSSDSKVIEDRPSDCAAGYVGPLCLVCASGYSQSLTGGCNECPDSSGVAMSVAGYVLGIPLVLVLLYLLARKMAGGSLQEHVKRARTDRNHWGYSLRSKLKILASSWQIVGSLQDVLGLALPVIFAEFIATISNVVNLDYFSLLPLGCIVDTSFHNKLLVATLGPLLFYACAFGIFLFREAIRRERNAESSKEQITVGMLVSLLSITVYSRARPYIKEEDNSLAITSQWSIFFTFFSSLLYKFNRLEELALDGGIMVDDEAVLMGETNEGLMGVLLIIINMLGVALFVLQLLLRLTKKMKKLKHRHTGVIGGISGRDLRDEGAVEEYVKVLAQSGELEAGWTSMRNVHRFMKKLEKSSGDITKGEYRCSTGDGPVDQFRFVYSVRGSISDCKKFVMNLEGQEREGEVEHSILQNQGDVVTKYVALELPKGRAGWVEQSDAVYKVIQYDADFLLLQTINAKRRGGRTRADMLEAFQFREVKRGTTEVTYVSSCDFNAGLVGALMLGDVEFKVCLRFINNMISILENGCTEESKTTSEMTTTKAIQSKGAMGIVLGGGKNPMQRPSLQKHIKKVESFGHEKVKVQGGRKGKGKGKGKEKEKEKKQNLVRINTGGLLELNVKASGGDLTEGNAKGLLELKKTASGKVKVGIQELRKPSAVIPPPATAPPAAAKSPRESFIPPPPATLPPPRLSAIPPPPAVKLSPWARMFDAETNTVYYQHTQDPTKFSWDKPEDFVE</sequence>